<evidence type="ECO:0000313" key="2">
    <source>
        <dbReference type="EMBL" id="KAH1081592.1"/>
    </source>
</evidence>
<dbReference type="AlphaFoldDB" id="A0A9D4A1S0"/>
<sequence>MANLNLSCLHMLFFTFFLAAHAIQGSRTTQVILPFQQGVSFSPPRDLPVRDSFTFVAYYKIPAFASLVLQNSRLSD</sequence>
<name>A0A9D4A1S0_9ROSI</name>
<gene>
    <name evidence="2" type="ORF">J1N35_021353</name>
</gene>
<reference evidence="2 3" key="1">
    <citation type="journal article" date="2021" name="Plant Biotechnol. J.">
        <title>Multi-omics assisted identification of the key and species-specific regulatory components of drought-tolerant mechanisms in Gossypium stocksii.</title>
        <authorList>
            <person name="Yu D."/>
            <person name="Ke L."/>
            <person name="Zhang D."/>
            <person name="Wu Y."/>
            <person name="Sun Y."/>
            <person name="Mei J."/>
            <person name="Sun J."/>
            <person name="Sun Y."/>
        </authorList>
    </citation>
    <scope>NUCLEOTIDE SEQUENCE [LARGE SCALE GENOMIC DNA]</scope>
    <source>
        <strain evidence="3">cv. E1</strain>
        <tissue evidence="2">Leaf</tissue>
    </source>
</reference>
<proteinExistence type="predicted"/>
<evidence type="ECO:0000313" key="3">
    <source>
        <dbReference type="Proteomes" id="UP000828251"/>
    </source>
</evidence>
<dbReference type="EMBL" id="JAIQCV010000007">
    <property type="protein sequence ID" value="KAH1081592.1"/>
    <property type="molecule type" value="Genomic_DNA"/>
</dbReference>
<accession>A0A9D4A1S0</accession>
<feature type="chain" id="PRO_5038452967" evidence="1">
    <location>
        <begin position="23"/>
        <end position="76"/>
    </location>
</feature>
<organism evidence="2 3">
    <name type="scientific">Gossypium stocksii</name>
    <dbReference type="NCBI Taxonomy" id="47602"/>
    <lineage>
        <taxon>Eukaryota</taxon>
        <taxon>Viridiplantae</taxon>
        <taxon>Streptophyta</taxon>
        <taxon>Embryophyta</taxon>
        <taxon>Tracheophyta</taxon>
        <taxon>Spermatophyta</taxon>
        <taxon>Magnoliopsida</taxon>
        <taxon>eudicotyledons</taxon>
        <taxon>Gunneridae</taxon>
        <taxon>Pentapetalae</taxon>
        <taxon>rosids</taxon>
        <taxon>malvids</taxon>
        <taxon>Malvales</taxon>
        <taxon>Malvaceae</taxon>
        <taxon>Malvoideae</taxon>
        <taxon>Gossypium</taxon>
    </lineage>
</organism>
<protein>
    <submittedName>
        <fullName evidence="2">Uncharacterized protein</fullName>
    </submittedName>
</protein>
<feature type="signal peptide" evidence="1">
    <location>
        <begin position="1"/>
        <end position="22"/>
    </location>
</feature>
<evidence type="ECO:0000256" key="1">
    <source>
        <dbReference type="SAM" id="SignalP"/>
    </source>
</evidence>
<comment type="caution">
    <text evidence="2">The sequence shown here is derived from an EMBL/GenBank/DDBJ whole genome shotgun (WGS) entry which is preliminary data.</text>
</comment>
<keyword evidence="3" id="KW-1185">Reference proteome</keyword>
<keyword evidence="1" id="KW-0732">Signal</keyword>
<dbReference type="Proteomes" id="UP000828251">
    <property type="component" value="Unassembled WGS sequence"/>
</dbReference>